<dbReference type="PANTHER" id="PTHR11019:SF199">
    <property type="entry name" value="HTH-TYPE TRANSCRIPTIONAL REGULATOR NIMR"/>
    <property type="match status" value="1"/>
</dbReference>
<dbReference type="SMART" id="SM00342">
    <property type="entry name" value="HTH_ARAC"/>
    <property type="match status" value="1"/>
</dbReference>
<dbReference type="RefSeq" id="WP_150684751.1">
    <property type="nucleotide sequence ID" value="NZ_CABPSI010000003.1"/>
</dbReference>
<evidence type="ECO:0000313" key="7">
    <source>
        <dbReference type="EMBL" id="VVE19531.1"/>
    </source>
</evidence>
<evidence type="ECO:0000259" key="6">
    <source>
        <dbReference type="PROSITE" id="PS01124"/>
    </source>
</evidence>
<accession>A0A5E4W570</accession>
<keyword evidence="2" id="KW-0805">Transcription regulation</keyword>
<evidence type="ECO:0000256" key="3">
    <source>
        <dbReference type="ARBA" id="ARBA00023125"/>
    </source>
</evidence>
<dbReference type="Proteomes" id="UP000333828">
    <property type="component" value="Unassembled WGS sequence"/>
</dbReference>
<dbReference type="CDD" id="cd06124">
    <property type="entry name" value="cupin_NimR-like_N"/>
    <property type="match status" value="1"/>
</dbReference>
<proteinExistence type="predicted"/>
<evidence type="ECO:0000256" key="2">
    <source>
        <dbReference type="ARBA" id="ARBA00023015"/>
    </source>
</evidence>
<evidence type="ECO:0000256" key="5">
    <source>
        <dbReference type="SAM" id="MobiDB-lite"/>
    </source>
</evidence>
<organism evidence="7 8">
    <name type="scientific">Pandoraea iniqua</name>
    <dbReference type="NCBI Taxonomy" id="2508288"/>
    <lineage>
        <taxon>Bacteria</taxon>
        <taxon>Pseudomonadati</taxon>
        <taxon>Pseudomonadota</taxon>
        <taxon>Betaproteobacteria</taxon>
        <taxon>Burkholderiales</taxon>
        <taxon>Burkholderiaceae</taxon>
        <taxon>Pandoraea</taxon>
    </lineage>
</organism>
<dbReference type="FunFam" id="1.10.10.60:FF:000132">
    <property type="entry name" value="AraC family transcriptional regulator"/>
    <property type="match status" value="1"/>
</dbReference>
<dbReference type="Pfam" id="PF12833">
    <property type="entry name" value="HTH_18"/>
    <property type="match status" value="1"/>
</dbReference>
<dbReference type="SUPFAM" id="SSF51182">
    <property type="entry name" value="RmlC-like cupins"/>
    <property type="match status" value="1"/>
</dbReference>
<dbReference type="InterPro" id="IPR018060">
    <property type="entry name" value="HTH_AraC"/>
</dbReference>
<keyword evidence="1" id="KW-0678">Repressor</keyword>
<dbReference type="EMBL" id="CABPSI010000003">
    <property type="protein sequence ID" value="VVE19531.1"/>
    <property type="molecule type" value="Genomic_DNA"/>
</dbReference>
<dbReference type="InterPro" id="IPR014710">
    <property type="entry name" value="RmlC-like_jellyroll"/>
</dbReference>
<dbReference type="Gene3D" id="2.60.120.10">
    <property type="entry name" value="Jelly Rolls"/>
    <property type="match status" value="1"/>
</dbReference>
<evidence type="ECO:0000313" key="8">
    <source>
        <dbReference type="Proteomes" id="UP000333828"/>
    </source>
</evidence>
<keyword evidence="8" id="KW-1185">Reference proteome</keyword>
<dbReference type="PANTHER" id="PTHR11019">
    <property type="entry name" value="HTH-TYPE TRANSCRIPTIONAL REGULATOR NIMR"/>
    <property type="match status" value="1"/>
</dbReference>
<dbReference type="GO" id="GO:0043565">
    <property type="term" value="F:sequence-specific DNA binding"/>
    <property type="evidence" value="ECO:0007669"/>
    <property type="project" value="InterPro"/>
</dbReference>
<evidence type="ECO:0000256" key="1">
    <source>
        <dbReference type="ARBA" id="ARBA00022491"/>
    </source>
</evidence>
<keyword evidence="3" id="KW-0238">DNA-binding</keyword>
<dbReference type="InterPro" id="IPR003313">
    <property type="entry name" value="AraC-bd"/>
</dbReference>
<evidence type="ECO:0000256" key="4">
    <source>
        <dbReference type="ARBA" id="ARBA00023163"/>
    </source>
</evidence>
<dbReference type="PROSITE" id="PS01124">
    <property type="entry name" value="HTH_ARAC_FAMILY_2"/>
    <property type="match status" value="1"/>
</dbReference>
<sequence>MPLLTSLTDPFEWEDPDLVPRPVVTIGAAGIDVATTGDGEHRHEKDFHTHKKAQFMLLLRGALTCEIEGSLWMVPPQSALWVPGSVLHKVTAAGTVEVYVAFIDPAVASHLPSTCCAISTTPLLRELVIRSASFPMRYPEGGAETHLAVLLLDELAAAPIGKLHLPMPSDSRLRKIAEAIMETPAEQGTIRTWARHVGVSERTLSRLLTEQTGMSFGRWRQQLNLMLAVKWLSSGASVQQVADDLGYESAGSFVTMFRTALGTSPGRYMAERLPDKRTSTAADLKDAGYTEAVSGE</sequence>
<keyword evidence="4" id="KW-0804">Transcription</keyword>
<dbReference type="GO" id="GO:0003700">
    <property type="term" value="F:DNA-binding transcription factor activity"/>
    <property type="evidence" value="ECO:0007669"/>
    <property type="project" value="InterPro"/>
</dbReference>
<feature type="region of interest" description="Disordered" evidence="5">
    <location>
        <begin position="275"/>
        <end position="296"/>
    </location>
</feature>
<feature type="compositionally biased region" description="Basic and acidic residues" evidence="5">
    <location>
        <begin position="275"/>
        <end position="288"/>
    </location>
</feature>
<dbReference type="Gene3D" id="1.10.10.60">
    <property type="entry name" value="Homeodomain-like"/>
    <property type="match status" value="1"/>
</dbReference>
<reference evidence="7 8" key="1">
    <citation type="submission" date="2019-08" db="EMBL/GenBank/DDBJ databases">
        <authorList>
            <person name="Peeters C."/>
        </authorList>
    </citation>
    <scope>NUCLEOTIDE SEQUENCE [LARGE SCALE GENOMIC DNA]</scope>
    <source>
        <strain evidence="7 8">LMG 31115</strain>
    </source>
</reference>
<dbReference type="InterPro" id="IPR009057">
    <property type="entry name" value="Homeodomain-like_sf"/>
</dbReference>
<dbReference type="Pfam" id="PF02311">
    <property type="entry name" value="AraC_binding"/>
    <property type="match status" value="1"/>
</dbReference>
<dbReference type="SUPFAM" id="SSF46689">
    <property type="entry name" value="Homeodomain-like"/>
    <property type="match status" value="1"/>
</dbReference>
<feature type="domain" description="HTH araC/xylS-type" evidence="6">
    <location>
        <begin position="174"/>
        <end position="271"/>
    </location>
</feature>
<name>A0A5E4W570_9BURK</name>
<gene>
    <name evidence="7" type="primary">nimR_4</name>
    <name evidence="7" type="ORF">PIN31115_03059</name>
</gene>
<dbReference type="AlphaFoldDB" id="A0A5E4W570"/>
<protein>
    <submittedName>
        <fullName evidence="7">HTH-type transcriptional regulator NimR</fullName>
    </submittedName>
</protein>
<dbReference type="InterPro" id="IPR011051">
    <property type="entry name" value="RmlC_Cupin_sf"/>
</dbReference>